<evidence type="ECO:0000313" key="1">
    <source>
        <dbReference type="Proteomes" id="UP001652624"/>
    </source>
</evidence>
<gene>
    <name evidence="2" type="primary">TMEM100</name>
</gene>
<dbReference type="GeneID" id="103116738"/>
<name>A0ABM3YFA9_ERIEU</name>
<evidence type="ECO:0000313" key="2">
    <source>
        <dbReference type="RefSeq" id="XP_060059759.1"/>
    </source>
</evidence>
<accession>A0ABM3YFA9</accession>
<keyword evidence="2" id="KW-0812">Transmembrane</keyword>
<keyword evidence="1" id="KW-1185">Reference proteome</keyword>
<sequence length="162" mass="18237">MGLGWEALGRTNLENESLNTKIRRGKKKKDVFQTQFPIKQCGLHSHTGEHERKQSSIEGISSHQFFYGPLILFKPAEYFVYGPLCRDLHPPLWVALGWSWQLSQSDSGWKRGDPCSVIVLTDVLLQALFPEVDRRSSSVAVFPPKSSGFPGNGLILSEPPDW</sequence>
<dbReference type="RefSeq" id="XP_060059759.1">
    <property type="nucleotide sequence ID" value="XM_060203776.1"/>
</dbReference>
<proteinExistence type="predicted"/>
<protein>
    <submittedName>
        <fullName evidence="2">Transmembrane protein 100 isoform X1</fullName>
    </submittedName>
</protein>
<reference evidence="2" key="1">
    <citation type="submission" date="2025-08" db="UniProtKB">
        <authorList>
            <consortium name="RefSeq"/>
        </authorList>
    </citation>
    <scope>IDENTIFICATION</scope>
</reference>
<keyword evidence="2" id="KW-0472">Membrane</keyword>
<dbReference type="Proteomes" id="UP001652624">
    <property type="component" value="Chromosome 12"/>
</dbReference>
<organism evidence="1 2">
    <name type="scientific">Erinaceus europaeus</name>
    <name type="common">Western European hedgehog</name>
    <dbReference type="NCBI Taxonomy" id="9365"/>
    <lineage>
        <taxon>Eukaryota</taxon>
        <taxon>Metazoa</taxon>
        <taxon>Chordata</taxon>
        <taxon>Craniata</taxon>
        <taxon>Vertebrata</taxon>
        <taxon>Euteleostomi</taxon>
        <taxon>Mammalia</taxon>
        <taxon>Eutheria</taxon>
        <taxon>Laurasiatheria</taxon>
        <taxon>Eulipotyphla</taxon>
        <taxon>Erinaceidae</taxon>
        <taxon>Erinaceinae</taxon>
        <taxon>Erinaceus</taxon>
    </lineage>
</organism>